<dbReference type="Gene3D" id="3.40.50.720">
    <property type="entry name" value="NAD(P)-binding Rossmann-like Domain"/>
    <property type="match status" value="1"/>
</dbReference>
<evidence type="ECO:0000259" key="1">
    <source>
        <dbReference type="Pfam" id="PF13460"/>
    </source>
</evidence>
<dbReference type="Gene3D" id="3.90.25.10">
    <property type="entry name" value="UDP-galactose 4-epimerase, domain 1"/>
    <property type="match status" value="1"/>
</dbReference>
<dbReference type="InterPro" id="IPR051604">
    <property type="entry name" value="Ergot_Alk_Oxidoreductase"/>
</dbReference>
<accession>A0A542E680</accession>
<evidence type="ECO:0000313" key="3">
    <source>
        <dbReference type="Proteomes" id="UP000317893"/>
    </source>
</evidence>
<dbReference type="SUPFAM" id="SSF51735">
    <property type="entry name" value="NAD(P)-binding Rossmann-fold domains"/>
    <property type="match status" value="1"/>
</dbReference>
<name>A0A542E680_9MICO</name>
<reference evidence="2 3" key="1">
    <citation type="submission" date="2019-06" db="EMBL/GenBank/DDBJ databases">
        <title>Sequencing the genomes of 1000 actinobacteria strains.</title>
        <authorList>
            <person name="Klenk H.-P."/>
        </authorList>
    </citation>
    <scope>NUCLEOTIDE SEQUENCE [LARGE SCALE GENOMIC DNA]</scope>
    <source>
        <strain evidence="2 3">DSM 18607</strain>
    </source>
</reference>
<dbReference type="InterPro" id="IPR016040">
    <property type="entry name" value="NAD(P)-bd_dom"/>
</dbReference>
<dbReference type="RefSeq" id="WP_170185766.1">
    <property type="nucleotide sequence ID" value="NZ_BAAAPR010000019.1"/>
</dbReference>
<organism evidence="2 3">
    <name type="scientific">Lapillicoccus jejuensis</name>
    <dbReference type="NCBI Taxonomy" id="402171"/>
    <lineage>
        <taxon>Bacteria</taxon>
        <taxon>Bacillati</taxon>
        <taxon>Actinomycetota</taxon>
        <taxon>Actinomycetes</taxon>
        <taxon>Micrococcales</taxon>
        <taxon>Intrasporangiaceae</taxon>
        <taxon>Lapillicoccus</taxon>
    </lineage>
</organism>
<protein>
    <submittedName>
        <fullName evidence="2">Uncharacterized protein YbjT (DUF2867 family)</fullName>
    </submittedName>
</protein>
<dbReference type="InterPro" id="IPR036291">
    <property type="entry name" value="NAD(P)-bd_dom_sf"/>
</dbReference>
<gene>
    <name evidence="2" type="ORF">FB458_3996</name>
</gene>
<keyword evidence="3" id="KW-1185">Reference proteome</keyword>
<dbReference type="PANTHER" id="PTHR43162:SF1">
    <property type="entry name" value="PRESTALK A DIFFERENTIATION PROTEIN A"/>
    <property type="match status" value="1"/>
</dbReference>
<dbReference type="PANTHER" id="PTHR43162">
    <property type="match status" value="1"/>
</dbReference>
<dbReference type="AlphaFoldDB" id="A0A542E680"/>
<proteinExistence type="predicted"/>
<evidence type="ECO:0000313" key="2">
    <source>
        <dbReference type="EMBL" id="TQJ10855.1"/>
    </source>
</evidence>
<feature type="domain" description="NAD(P)-binding" evidence="1">
    <location>
        <begin position="9"/>
        <end position="182"/>
    </location>
</feature>
<dbReference type="Proteomes" id="UP000317893">
    <property type="component" value="Unassembled WGS sequence"/>
</dbReference>
<sequence length="292" mass="31002">MNGTVAITGVTGDVGGRTLGMLREAGVPVRGIVRRPEQARDLESRGIEARIADLGDRAATTAALEGVDRLFLVTAATPQQQVHGTTAVQAARDAGVQALVHLSGGDTAEHSPLPWARAIWRIDALVRSSGLAWTILHASGFMTNLEPSAPAIRRGLFPQTMGRGVIGWIDTSDIARVATTVLRGGEHHGAEPVLTGPALLDGRGVARELSAGLGRRVRYVHLPSRVFSGVLRATGMSSWQAEGLRQQFGRVARHGRDGVDVLTDDVERITGVPARPLSAWARERRAVLLGEG</sequence>
<dbReference type="Pfam" id="PF13460">
    <property type="entry name" value="NAD_binding_10"/>
    <property type="match status" value="1"/>
</dbReference>
<dbReference type="EMBL" id="VFMN01000001">
    <property type="protein sequence ID" value="TQJ10855.1"/>
    <property type="molecule type" value="Genomic_DNA"/>
</dbReference>
<comment type="caution">
    <text evidence="2">The sequence shown here is derived from an EMBL/GenBank/DDBJ whole genome shotgun (WGS) entry which is preliminary data.</text>
</comment>